<dbReference type="Proteomes" id="UP000290572">
    <property type="component" value="Unassembled WGS sequence"/>
</dbReference>
<dbReference type="STRING" id="84645.A0A498LAA8"/>
<dbReference type="InterPro" id="IPR013783">
    <property type="entry name" value="Ig-like_fold"/>
</dbReference>
<evidence type="ECO:0000259" key="4">
    <source>
        <dbReference type="PROSITE" id="PS50835"/>
    </source>
</evidence>
<dbReference type="PROSITE" id="PS50835">
    <property type="entry name" value="IG_LIKE"/>
    <property type="match status" value="1"/>
</dbReference>
<keyword evidence="6" id="KW-1185">Reference proteome</keyword>
<dbReference type="AlphaFoldDB" id="A0A498LAA8"/>
<feature type="transmembrane region" description="Helical" evidence="2">
    <location>
        <begin position="171"/>
        <end position="197"/>
    </location>
</feature>
<dbReference type="SUPFAM" id="SSF48726">
    <property type="entry name" value="Immunoglobulin"/>
    <property type="match status" value="1"/>
</dbReference>
<organism evidence="5 6">
    <name type="scientific">Labeo rohita</name>
    <name type="common">Indian major carp</name>
    <name type="synonym">Cyprinus rohita</name>
    <dbReference type="NCBI Taxonomy" id="84645"/>
    <lineage>
        <taxon>Eukaryota</taxon>
        <taxon>Metazoa</taxon>
        <taxon>Chordata</taxon>
        <taxon>Craniata</taxon>
        <taxon>Vertebrata</taxon>
        <taxon>Euteleostomi</taxon>
        <taxon>Actinopterygii</taxon>
        <taxon>Neopterygii</taxon>
        <taxon>Teleostei</taxon>
        <taxon>Ostariophysi</taxon>
        <taxon>Cypriniformes</taxon>
        <taxon>Cyprinidae</taxon>
        <taxon>Labeoninae</taxon>
        <taxon>Labeonini</taxon>
        <taxon>Labeo</taxon>
    </lineage>
</organism>
<comment type="caution">
    <text evidence="5">The sequence shown here is derived from an EMBL/GenBank/DDBJ whole genome shotgun (WGS) entry which is preliminary data.</text>
</comment>
<feature type="signal peptide" evidence="3">
    <location>
        <begin position="1"/>
        <end position="34"/>
    </location>
</feature>
<reference evidence="5 6" key="1">
    <citation type="submission" date="2018-03" db="EMBL/GenBank/DDBJ databases">
        <title>Draft genome sequence of Rohu Carp (Labeo rohita).</title>
        <authorList>
            <person name="Das P."/>
            <person name="Kushwaha B."/>
            <person name="Joshi C.G."/>
            <person name="Kumar D."/>
            <person name="Nagpure N.S."/>
            <person name="Sahoo L."/>
            <person name="Das S.P."/>
            <person name="Bit A."/>
            <person name="Patnaik S."/>
            <person name="Meher P.K."/>
            <person name="Jayasankar P."/>
            <person name="Koringa P.G."/>
            <person name="Patel N.V."/>
            <person name="Hinsu A.T."/>
            <person name="Kumar R."/>
            <person name="Pandey M."/>
            <person name="Agarwal S."/>
            <person name="Srivastava S."/>
            <person name="Singh M."/>
            <person name="Iquebal M.A."/>
            <person name="Jaiswal S."/>
            <person name="Angadi U.B."/>
            <person name="Kumar N."/>
            <person name="Raza M."/>
            <person name="Shah T.M."/>
            <person name="Rai A."/>
            <person name="Jena J.K."/>
        </authorList>
    </citation>
    <scope>NUCLEOTIDE SEQUENCE [LARGE SCALE GENOMIC DNA]</scope>
    <source>
        <strain evidence="5">DASCIFA01</strain>
        <tissue evidence="5">Testis</tissue>
    </source>
</reference>
<dbReference type="Gene3D" id="2.60.40.10">
    <property type="entry name" value="Immunoglobulins"/>
    <property type="match status" value="1"/>
</dbReference>
<dbReference type="InterPro" id="IPR007110">
    <property type="entry name" value="Ig-like_dom"/>
</dbReference>
<dbReference type="InterPro" id="IPR039257">
    <property type="entry name" value="BTLA"/>
</dbReference>
<evidence type="ECO:0000256" key="2">
    <source>
        <dbReference type="SAM" id="Phobius"/>
    </source>
</evidence>
<keyword evidence="3" id="KW-0732">Signal</keyword>
<feature type="region of interest" description="Disordered" evidence="1">
    <location>
        <begin position="218"/>
        <end position="315"/>
    </location>
</feature>
<feature type="chain" id="PRO_5019736934" evidence="3">
    <location>
        <begin position="35"/>
        <end position="315"/>
    </location>
</feature>
<dbReference type="SMART" id="SM00409">
    <property type="entry name" value="IG"/>
    <property type="match status" value="1"/>
</dbReference>
<evidence type="ECO:0000256" key="3">
    <source>
        <dbReference type="SAM" id="SignalP"/>
    </source>
</evidence>
<dbReference type="GO" id="GO:0038023">
    <property type="term" value="F:signaling receptor activity"/>
    <property type="evidence" value="ECO:0007669"/>
    <property type="project" value="InterPro"/>
</dbReference>
<name>A0A498LAA8_LABRO</name>
<keyword evidence="2" id="KW-1133">Transmembrane helix</keyword>
<dbReference type="GO" id="GO:0002768">
    <property type="term" value="P:immune response-regulating cell surface receptor signaling pathway"/>
    <property type="evidence" value="ECO:0007669"/>
    <property type="project" value="InterPro"/>
</dbReference>
<protein>
    <submittedName>
        <fullName evidence="5">B-and T-lymphocyte attenuator-like protein</fullName>
    </submittedName>
</protein>
<dbReference type="PANTHER" id="PTHR37996">
    <property type="entry name" value="B- AND T-LYMPHOCYTE ATTENUATOR"/>
    <property type="match status" value="1"/>
</dbReference>
<keyword evidence="2" id="KW-0472">Membrane</keyword>
<dbReference type="InterPro" id="IPR036179">
    <property type="entry name" value="Ig-like_dom_sf"/>
</dbReference>
<keyword evidence="2" id="KW-0812">Transmembrane</keyword>
<dbReference type="PANTHER" id="PTHR37996:SF1">
    <property type="entry name" value="B- AND T-LYMPHOCYTE ATTENUATOR"/>
    <property type="match status" value="1"/>
</dbReference>
<dbReference type="GO" id="GO:0005886">
    <property type="term" value="C:plasma membrane"/>
    <property type="evidence" value="ECO:0007669"/>
    <property type="project" value="InterPro"/>
</dbReference>
<evidence type="ECO:0000313" key="5">
    <source>
        <dbReference type="EMBL" id="RXN02787.1"/>
    </source>
</evidence>
<proteinExistence type="predicted"/>
<dbReference type="EMBL" id="QBIY01013493">
    <property type="protein sequence ID" value="RXN02787.1"/>
    <property type="molecule type" value="Genomic_DNA"/>
</dbReference>
<gene>
    <name evidence="5" type="ORF">ROHU_013650</name>
</gene>
<accession>A0A498LAA8</accession>
<sequence length="315" mass="35192">MKQVQEKRKTKMIICNLAVSLLLLSLSVSGTANGSEINCISVIKVPRKTVFQAPVMSKLKINCTVILQGCDRNPRISWYKFYGNDFKALNYSNHMRSEWKNITVHEGMAFLIFQNISMEDAGSYRCKGGDTSVSHTINVTVTGNVEDKVSHNQSNSILGDLNTTPTDDVVWFWPYVYICSGIAGLVLIVITVTLLIIRCQGTKSTRKDITVKTQYMETQRGDLPPPPPSHHNTRSPSNQLTSTLYRDCKTPPIRGSSARRVANGSHNTVGTKRGEEENALVYASLNHQAQPRVPRRTARQEPEPEPSEYAAIRVR</sequence>
<feature type="domain" description="Ig-like" evidence="4">
    <location>
        <begin position="46"/>
        <end position="142"/>
    </location>
</feature>
<feature type="compositionally biased region" description="Polar residues" evidence="1">
    <location>
        <begin position="234"/>
        <end position="244"/>
    </location>
</feature>
<evidence type="ECO:0000313" key="6">
    <source>
        <dbReference type="Proteomes" id="UP000290572"/>
    </source>
</evidence>
<evidence type="ECO:0000256" key="1">
    <source>
        <dbReference type="SAM" id="MobiDB-lite"/>
    </source>
</evidence>
<dbReference type="InterPro" id="IPR003599">
    <property type="entry name" value="Ig_sub"/>
</dbReference>